<name>A0ACC2VQK2_9TREE</name>
<protein>
    <submittedName>
        <fullName evidence="1">Uncharacterized protein</fullName>
    </submittedName>
</protein>
<evidence type="ECO:0000313" key="1">
    <source>
        <dbReference type="EMBL" id="KAJ9101458.1"/>
    </source>
</evidence>
<proteinExistence type="predicted"/>
<keyword evidence="2" id="KW-1185">Reference proteome</keyword>
<dbReference type="EMBL" id="JASBWR010000058">
    <property type="protein sequence ID" value="KAJ9101458.1"/>
    <property type="molecule type" value="Genomic_DNA"/>
</dbReference>
<evidence type="ECO:0000313" key="2">
    <source>
        <dbReference type="Proteomes" id="UP001241377"/>
    </source>
</evidence>
<organism evidence="1 2">
    <name type="scientific">Naganishia cerealis</name>
    <dbReference type="NCBI Taxonomy" id="610337"/>
    <lineage>
        <taxon>Eukaryota</taxon>
        <taxon>Fungi</taxon>
        <taxon>Dikarya</taxon>
        <taxon>Basidiomycota</taxon>
        <taxon>Agaricomycotina</taxon>
        <taxon>Tremellomycetes</taxon>
        <taxon>Filobasidiales</taxon>
        <taxon>Filobasidiaceae</taxon>
        <taxon>Naganishia</taxon>
    </lineage>
</organism>
<gene>
    <name evidence="1" type="ORF">QFC19_005234</name>
</gene>
<dbReference type="Proteomes" id="UP001241377">
    <property type="component" value="Unassembled WGS sequence"/>
</dbReference>
<comment type="caution">
    <text evidence="1">The sequence shown here is derived from an EMBL/GenBank/DDBJ whole genome shotgun (WGS) entry which is preliminary data.</text>
</comment>
<sequence length="481" mass="54616">MSQKWIRGPICGVDNCRSQLYRSSDGLKVCQYGHVMEGNIEINDDQDENYVATRRLNINLTGLGGEFASLSNAAAMQSRGITKNKDSKKLYGVHAKKLYLRCFQLSLQHKIKAIVTETCPQQQQKEFEHSLVAIVKVYWARILIDYMPHINGNDRKAPSAIDALAIIYLAILRLDHILVYLVDLIPKINDNTIPYMRSLHLLPKEMVVALPSYYHKSIQPPFPVTISELLRSIRTIASKVGQEELTIPKSYYYSLVFLIMRDSLLLPNTPTLFCLCIDIAKSIDFGKINPVAKTPDLYFPETVVLSLVILIVLNTLRDLPFSTEKWLSALDEHEQNSEFPFAHKDIEYTDLLKWSDFKVEKYCQWLYNNIVPAKNKIGASGTYSDELSIADKRLFQIFSDDTDTSNYPVPKLDTQQDSDPTLRTATELVREVANSVPKKSPGVIKTVAPRLLLKFATALGSDVTLMKDVYNYTVTLLKRNI</sequence>
<reference evidence="1" key="1">
    <citation type="submission" date="2023-04" db="EMBL/GenBank/DDBJ databases">
        <title>Draft Genome sequencing of Naganishia species isolated from polar environments using Oxford Nanopore Technology.</title>
        <authorList>
            <person name="Leo P."/>
            <person name="Venkateswaran K."/>
        </authorList>
    </citation>
    <scope>NUCLEOTIDE SEQUENCE</scope>
    <source>
        <strain evidence="1">MNA-CCFEE 5261</strain>
    </source>
</reference>
<accession>A0ACC2VQK2</accession>